<evidence type="ECO:0000256" key="1">
    <source>
        <dbReference type="SAM" id="Phobius"/>
    </source>
</evidence>
<dbReference type="Proteomes" id="UP001216907">
    <property type="component" value="Unassembled WGS sequence"/>
</dbReference>
<sequence>MRPFSGFRRRRALTLIEVLVVLTVLAALIAFLVPRVMQAREAARRAQCISNLKQLALAMQNYHSTWDAYPPGYVSAVDRPRVGDPGAGLEWGPGWAWGTTILPFLETRAVYAAVNFELSVDAAESRTARSTHLTIFLCPSEPPLGPASFHVPNPVPGLPTDLAASQYVACGGTAHGRGDDDGVFARNVCRRMTDVIDGTSNTIFLGERARALADAAWSGVVPDGKVPGVRHCTAPSWPGPSCGRIDAMALGYAGPPPAAGSPAFGVNSNRADHSAFRGVHPGGANFAFGDGSVRFLFDTINPTIYSAMATYADPRRHAGESGSY</sequence>
<gene>
    <name evidence="3" type="ORF">PZE19_24270</name>
</gene>
<dbReference type="Pfam" id="PF07596">
    <property type="entry name" value="SBP_bac_10"/>
    <property type="match status" value="1"/>
</dbReference>
<dbReference type="NCBIfam" id="TIGR02532">
    <property type="entry name" value="IV_pilin_GFxxxE"/>
    <property type="match status" value="1"/>
</dbReference>
<dbReference type="InterPro" id="IPR011453">
    <property type="entry name" value="DUF1559"/>
</dbReference>
<comment type="caution">
    <text evidence="3">The sequence shown here is derived from an EMBL/GenBank/DDBJ whole genome shotgun (WGS) entry which is preliminary data.</text>
</comment>
<reference evidence="3 4" key="1">
    <citation type="submission" date="2023-03" db="EMBL/GenBank/DDBJ databases">
        <title>Paludisphaera mucosa sp. nov. a novel planctomycete from northern fen.</title>
        <authorList>
            <person name="Ivanova A."/>
        </authorList>
    </citation>
    <scope>NUCLEOTIDE SEQUENCE [LARGE SCALE GENOMIC DNA]</scope>
    <source>
        <strain evidence="3 4">Pla2</strain>
    </source>
</reference>
<dbReference type="InterPro" id="IPR045584">
    <property type="entry name" value="Pilin-like"/>
</dbReference>
<dbReference type="PANTHER" id="PTHR30093:SF2">
    <property type="entry name" value="TYPE II SECRETION SYSTEM PROTEIN H"/>
    <property type="match status" value="1"/>
</dbReference>
<dbReference type="Gene3D" id="3.30.700.10">
    <property type="entry name" value="Glycoprotein, Type 4 Pilin"/>
    <property type="match status" value="1"/>
</dbReference>
<keyword evidence="1" id="KW-1133">Transmembrane helix</keyword>
<name>A0ABT6FHB1_9BACT</name>
<dbReference type="EMBL" id="JARRAG010000002">
    <property type="protein sequence ID" value="MDG3006899.1"/>
    <property type="molecule type" value="Genomic_DNA"/>
</dbReference>
<dbReference type="RefSeq" id="WP_277863190.1">
    <property type="nucleotide sequence ID" value="NZ_JARRAG010000002.1"/>
</dbReference>
<feature type="transmembrane region" description="Helical" evidence="1">
    <location>
        <begin position="12"/>
        <end position="33"/>
    </location>
</feature>
<organism evidence="3 4">
    <name type="scientific">Paludisphaera mucosa</name>
    <dbReference type="NCBI Taxonomy" id="3030827"/>
    <lineage>
        <taxon>Bacteria</taxon>
        <taxon>Pseudomonadati</taxon>
        <taxon>Planctomycetota</taxon>
        <taxon>Planctomycetia</taxon>
        <taxon>Isosphaerales</taxon>
        <taxon>Isosphaeraceae</taxon>
        <taxon>Paludisphaera</taxon>
    </lineage>
</organism>
<keyword evidence="1" id="KW-0812">Transmembrane</keyword>
<dbReference type="SUPFAM" id="SSF54523">
    <property type="entry name" value="Pili subunits"/>
    <property type="match status" value="1"/>
</dbReference>
<dbReference type="InterPro" id="IPR027558">
    <property type="entry name" value="Pre_pil_HX9DG_C"/>
</dbReference>
<dbReference type="Pfam" id="PF07963">
    <property type="entry name" value="N_methyl"/>
    <property type="match status" value="1"/>
</dbReference>
<evidence type="ECO:0000313" key="3">
    <source>
        <dbReference type="EMBL" id="MDG3006899.1"/>
    </source>
</evidence>
<evidence type="ECO:0000313" key="4">
    <source>
        <dbReference type="Proteomes" id="UP001216907"/>
    </source>
</evidence>
<keyword evidence="1" id="KW-0472">Membrane</keyword>
<proteinExistence type="predicted"/>
<feature type="domain" description="DUF1559" evidence="2">
    <location>
        <begin position="38"/>
        <end position="302"/>
    </location>
</feature>
<protein>
    <submittedName>
        <fullName evidence="3">DUF1559 domain-containing protein</fullName>
    </submittedName>
</protein>
<accession>A0ABT6FHB1</accession>
<dbReference type="PANTHER" id="PTHR30093">
    <property type="entry name" value="GENERAL SECRETION PATHWAY PROTEIN G"/>
    <property type="match status" value="1"/>
</dbReference>
<dbReference type="InterPro" id="IPR012902">
    <property type="entry name" value="N_methyl_site"/>
</dbReference>
<evidence type="ECO:0000259" key="2">
    <source>
        <dbReference type="Pfam" id="PF07596"/>
    </source>
</evidence>
<dbReference type="NCBIfam" id="TIGR04294">
    <property type="entry name" value="pre_pil_HX9DG"/>
    <property type="match status" value="1"/>
</dbReference>
<keyword evidence="4" id="KW-1185">Reference proteome</keyword>